<organism evidence="1 2">
    <name type="scientific">Pistacia atlantica</name>
    <dbReference type="NCBI Taxonomy" id="434234"/>
    <lineage>
        <taxon>Eukaryota</taxon>
        <taxon>Viridiplantae</taxon>
        <taxon>Streptophyta</taxon>
        <taxon>Embryophyta</taxon>
        <taxon>Tracheophyta</taxon>
        <taxon>Spermatophyta</taxon>
        <taxon>Magnoliopsida</taxon>
        <taxon>eudicotyledons</taxon>
        <taxon>Gunneridae</taxon>
        <taxon>Pentapetalae</taxon>
        <taxon>rosids</taxon>
        <taxon>malvids</taxon>
        <taxon>Sapindales</taxon>
        <taxon>Anacardiaceae</taxon>
        <taxon>Pistacia</taxon>
    </lineage>
</organism>
<name>A0ACC1BX38_9ROSI</name>
<gene>
    <name evidence="1" type="ORF">Patl1_03890</name>
</gene>
<accession>A0ACC1BX38</accession>
<proteinExistence type="predicted"/>
<dbReference type="EMBL" id="CM047899">
    <property type="protein sequence ID" value="KAJ0103531.1"/>
    <property type="molecule type" value="Genomic_DNA"/>
</dbReference>
<reference evidence="2" key="1">
    <citation type="journal article" date="2023" name="G3 (Bethesda)">
        <title>Genome assembly and association tests identify interacting loci associated with vigor, precocity, and sex in interspecific pistachio rootstocks.</title>
        <authorList>
            <person name="Palmer W."/>
            <person name="Jacygrad E."/>
            <person name="Sagayaradj S."/>
            <person name="Cavanaugh K."/>
            <person name="Han R."/>
            <person name="Bertier L."/>
            <person name="Beede B."/>
            <person name="Kafkas S."/>
            <person name="Golino D."/>
            <person name="Preece J."/>
            <person name="Michelmore R."/>
        </authorList>
    </citation>
    <scope>NUCLEOTIDE SEQUENCE [LARGE SCALE GENOMIC DNA]</scope>
</reference>
<comment type="caution">
    <text evidence="1">The sequence shown here is derived from an EMBL/GenBank/DDBJ whole genome shotgun (WGS) entry which is preliminary data.</text>
</comment>
<evidence type="ECO:0000313" key="1">
    <source>
        <dbReference type="EMBL" id="KAJ0103531.1"/>
    </source>
</evidence>
<keyword evidence="2" id="KW-1185">Reference proteome</keyword>
<evidence type="ECO:0000313" key="2">
    <source>
        <dbReference type="Proteomes" id="UP001164250"/>
    </source>
</evidence>
<sequence length="42" mass="4923">MDYNLDSLRPVHVKLALRFLNWVWFGTQSLDTLALFNSSYSC</sequence>
<dbReference type="Proteomes" id="UP001164250">
    <property type="component" value="Chromosome 3"/>
</dbReference>
<protein>
    <submittedName>
        <fullName evidence="1">Uncharacterized protein</fullName>
    </submittedName>
</protein>